<feature type="transmembrane region" description="Helical" evidence="6">
    <location>
        <begin position="753"/>
        <end position="774"/>
    </location>
</feature>
<dbReference type="GO" id="GO:0005886">
    <property type="term" value="C:plasma membrane"/>
    <property type="evidence" value="ECO:0007669"/>
    <property type="project" value="UniProtKB-SubCell"/>
</dbReference>
<feature type="domain" description="MacB-like periplasmic core" evidence="8">
    <location>
        <begin position="21"/>
        <end position="237"/>
    </location>
</feature>
<protein>
    <submittedName>
        <fullName evidence="9">Uncharacterized protein</fullName>
    </submittedName>
</protein>
<dbReference type="Pfam" id="PF12704">
    <property type="entry name" value="MacB_PCD"/>
    <property type="match status" value="1"/>
</dbReference>
<keyword evidence="3 6" id="KW-0812">Transmembrane</keyword>
<name>A0A1E5T7B2_9BACT</name>
<reference evidence="9 10" key="1">
    <citation type="submission" date="2016-08" db="EMBL/GenBank/DDBJ databases">
        <title>Draft genome of Fabibacter sp. strain SK-8.</title>
        <authorList>
            <person name="Wong S.-K."/>
            <person name="Hamasaki K."/>
            <person name="Yoshizawa S."/>
        </authorList>
    </citation>
    <scope>NUCLEOTIDE SEQUENCE [LARGE SCALE GENOMIC DNA]</scope>
    <source>
        <strain evidence="9 10">SK-8</strain>
    </source>
</reference>
<feature type="transmembrane region" description="Helical" evidence="6">
    <location>
        <begin position="421"/>
        <end position="440"/>
    </location>
</feature>
<feature type="domain" description="ABC3 transporter permease C-terminal" evidence="7">
    <location>
        <begin position="284"/>
        <end position="397"/>
    </location>
</feature>
<keyword evidence="4 6" id="KW-1133">Transmembrane helix</keyword>
<dbReference type="PANTHER" id="PTHR30572:SF18">
    <property type="entry name" value="ABC-TYPE MACROLIDE FAMILY EXPORT SYSTEM PERMEASE COMPONENT 2"/>
    <property type="match status" value="1"/>
</dbReference>
<accession>A0A1E5T7B2</accession>
<evidence type="ECO:0000256" key="2">
    <source>
        <dbReference type="ARBA" id="ARBA00022475"/>
    </source>
</evidence>
<dbReference type="InterPro" id="IPR003838">
    <property type="entry name" value="ABC3_permease_C"/>
</dbReference>
<dbReference type="EMBL" id="MDGQ01000003">
    <property type="protein sequence ID" value="OEK07274.1"/>
    <property type="molecule type" value="Genomic_DNA"/>
</dbReference>
<dbReference type="GO" id="GO:0022857">
    <property type="term" value="F:transmembrane transporter activity"/>
    <property type="evidence" value="ECO:0007669"/>
    <property type="project" value="TreeGrafter"/>
</dbReference>
<evidence type="ECO:0000259" key="7">
    <source>
        <dbReference type="Pfam" id="PF02687"/>
    </source>
</evidence>
<feature type="transmembrane region" description="Helical" evidence="6">
    <location>
        <begin position="709"/>
        <end position="733"/>
    </location>
</feature>
<evidence type="ECO:0000313" key="9">
    <source>
        <dbReference type="EMBL" id="OEK07274.1"/>
    </source>
</evidence>
<keyword evidence="10" id="KW-1185">Reference proteome</keyword>
<feature type="transmembrane region" description="Helical" evidence="6">
    <location>
        <begin position="323"/>
        <end position="352"/>
    </location>
</feature>
<keyword evidence="5 6" id="KW-0472">Membrane</keyword>
<feature type="transmembrane region" description="Helical" evidence="6">
    <location>
        <begin position="668"/>
        <end position="689"/>
    </location>
</feature>
<organism evidence="9 10">
    <name type="scientific">Roseivirga misakiensis</name>
    <dbReference type="NCBI Taxonomy" id="1563681"/>
    <lineage>
        <taxon>Bacteria</taxon>
        <taxon>Pseudomonadati</taxon>
        <taxon>Bacteroidota</taxon>
        <taxon>Cytophagia</taxon>
        <taxon>Cytophagales</taxon>
        <taxon>Roseivirgaceae</taxon>
        <taxon>Roseivirga</taxon>
    </lineage>
</organism>
<evidence type="ECO:0000256" key="3">
    <source>
        <dbReference type="ARBA" id="ARBA00022692"/>
    </source>
</evidence>
<dbReference type="PANTHER" id="PTHR30572">
    <property type="entry name" value="MEMBRANE COMPONENT OF TRANSPORTER-RELATED"/>
    <property type="match status" value="1"/>
</dbReference>
<dbReference type="AlphaFoldDB" id="A0A1E5T7B2"/>
<keyword evidence="2" id="KW-1003">Cell membrane</keyword>
<feature type="transmembrane region" description="Helical" evidence="6">
    <location>
        <begin position="372"/>
        <end position="401"/>
    </location>
</feature>
<feature type="domain" description="ABC3 transporter permease C-terminal" evidence="7">
    <location>
        <begin position="669"/>
        <end position="781"/>
    </location>
</feature>
<evidence type="ECO:0000259" key="8">
    <source>
        <dbReference type="Pfam" id="PF12704"/>
    </source>
</evidence>
<evidence type="ECO:0000256" key="6">
    <source>
        <dbReference type="SAM" id="Phobius"/>
    </source>
</evidence>
<evidence type="ECO:0000313" key="10">
    <source>
        <dbReference type="Proteomes" id="UP000095552"/>
    </source>
</evidence>
<dbReference type="Pfam" id="PF02687">
    <property type="entry name" value="FtsX"/>
    <property type="match status" value="2"/>
</dbReference>
<dbReference type="InterPro" id="IPR025857">
    <property type="entry name" value="MacB_PCD"/>
</dbReference>
<gene>
    <name evidence="9" type="ORF">BFP71_05785</name>
</gene>
<evidence type="ECO:0000256" key="5">
    <source>
        <dbReference type="ARBA" id="ARBA00023136"/>
    </source>
</evidence>
<comment type="subcellular location">
    <subcellularLocation>
        <location evidence="1">Cell membrane</location>
        <topology evidence="1">Multi-pass membrane protein</topology>
    </subcellularLocation>
</comment>
<feature type="transmembrane region" description="Helical" evidence="6">
    <location>
        <begin position="20"/>
        <end position="41"/>
    </location>
</feature>
<evidence type="ECO:0000256" key="4">
    <source>
        <dbReference type="ARBA" id="ARBA00022989"/>
    </source>
</evidence>
<dbReference type="STRING" id="1563681.BFP71_05785"/>
<feature type="transmembrane region" description="Helical" evidence="6">
    <location>
        <begin position="278"/>
        <end position="302"/>
    </location>
</feature>
<proteinExistence type="predicted"/>
<comment type="caution">
    <text evidence="9">The sequence shown here is derived from an EMBL/GenBank/DDBJ whole genome shotgun (WGS) entry which is preliminary data.</text>
</comment>
<evidence type="ECO:0000256" key="1">
    <source>
        <dbReference type="ARBA" id="ARBA00004651"/>
    </source>
</evidence>
<dbReference type="Proteomes" id="UP000095552">
    <property type="component" value="Unassembled WGS sequence"/>
</dbReference>
<sequence>MVKNIFKTAFRVFWKQRGYAALNILGLTIGITASMLLLLFVQSERSINQFHTDIDNIYQVMEHQTYSGYSYTYESNPGPLSDHFKQDMAEVEYMAAFTWVEERLFRINGQSYKEGGRMASEDFFKIFDVKFIEGVKEGSLTDPTKLYLSRSTKERIFGDEPALAKTLQVDGWGEYQVAGVFEDVPEETTINFNFIMPYEPWKARNDWLLDWSNNGIRGIAKLQAGVDFEAFNKKIENYVSEKQDGEESVVTLFVQPFGDRYLYNNYEDGKLAGGRISYVRLLTVVAFFILMIAAINFMNLATARSTKRAKEVGIKKVVGSSKFYLLLQFMAESILLATVSTIIAGLLIMLVLPPLNTLVDRSMTFSFTQLNHVGLLLSIGVGIGFLSGLYPSFVLSGFNALSVLKGTFKTSGWSNGLRKGLVVFQFVISTILIISTLVIHNQMTFIRNKNLGYNKENVVYFSVEGALSDLNTREMLKQRILDNPNFLSATYSNGSPLSVGSSTSGGFSWEGKVDQNQTNFYIIRAGHDFVETYGLDVIQGRSFDKALSTDTMNVLINEQTAKLMNVEDPLGVPITFWNRTGRVVGIVKDFHFSSLHQSIEPLVIGLRPEDSQVFSVKMTGQNVKENVAFLEKTVKEINPNYPFEYSFLDESFERLYRSENTIGTLADYFSLIAIFISLLGLFGLASFAAEQRIKEIGVRKVLGASIGNLLMLMTKGFMVLVGLGFLIAAPIGYYFMDNWLNAFEYRVDIGPSVFIIAGLASLIITVLTVSYHSLKAVHANPVNSLKYE</sequence>
<dbReference type="InterPro" id="IPR050250">
    <property type="entry name" value="Macrolide_Exporter_MacB"/>
</dbReference>